<feature type="domain" description="CobB/CobQ-like glutamine amidotransferase" evidence="9">
    <location>
        <begin position="255"/>
        <end position="436"/>
    </location>
</feature>
<dbReference type="GO" id="GO:0009236">
    <property type="term" value="P:cobalamin biosynthetic process"/>
    <property type="evidence" value="ECO:0007669"/>
    <property type="project" value="UniProtKB-UniRule"/>
</dbReference>
<dbReference type="InterPro" id="IPR027417">
    <property type="entry name" value="P-loop_NTPase"/>
</dbReference>
<dbReference type="InterPro" id="IPR004484">
    <property type="entry name" value="CbiA/CobB_synth"/>
</dbReference>
<keyword evidence="7" id="KW-0169">Cobalamin biosynthesis</keyword>
<evidence type="ECO:0000256" key="4">
    <source>
        <dbReference type="ARBA" id="ARBA00022840"/>
    </source>
</evidence>
<evidence type="ECO:0000256" key="7">
    <source>
        <dbReference type="HAMAP-Rule" id="MF_00027"/>
    </source>
</evidence>
<evidence type="ECO:0000259" key="8">
    <source>
        <dbReference type="Pfam" id="PF01656"/>
    </source>
</evidence>
<dbReference type="CDD" id="cd03130">
    <property type="entry name" value="GATase1_CobB"/>
    <property type="match status" value="1"/>
</dbReference>
<evidence type="ECO:0000256" key="6">
    <source>
        <dbReference type="ARBA" id="ARBA00022962"/>
    </source>
</evidence>
<dbReference type="NCBIfam" id="NF002204">
    <property type="entry name" value="PRK01077.1"/>
    <property type="match status" value="1"/>
</dbReference>
<dbReference type="CDD" id="cd05388">
    <property type="entry name" value="CobB_N"/>
    <property type="match status" value="1"/>
</dbReference>
<accession>A0A853CFN6</accession>
<dbReference type="Gene3D" id="3.40.50.880">
    <property type="match status" value="1"/>
</dbReference>
<feature type="active site" description="Nucleophile" evidence="7">
    <location>
        <position position="338"/>
    </location>
</feature>
<evidence type="ECO:0000256" key="1">
    <source>
        <dbReference type="ARBA" id="ARBA00001946"/>
    </source>
</evidence>
<dbReference type="SUPFAM" id="SSF52317">
    <property type="entry name" value="Class I glutamine amidotransferase-like"/>
    <property type="match status" value="1"/>
</dbReference>
<evidence type="ECO:0000259" key="9">
    <source>
        <dbReference type="Pfam" id="PF07685"/>
    </source>
</evidence>
<sequence>MSLPRVVLAAPSSGAGKTSIATGLVAALTARGLAVSPHKVGPDYIDPGYAGLAAGRPGRNLDPWLVGEERIAPLLLHGARGADVAVVEGVMGLFDGASHPSVEPGFASTAHVAQLLRAPVVLVVDAASQARSVAALVHGFATFEPGVRIGGVVLNRVGSDRHEQILRDALDAAGVPVLGAVRRLEALATPSRHLGLVPAAERTDEAVRTVRTLGEVVAASVDLDAVLALARSAPDVDARPWDPAAEVAPIPGRPRIAVFGGAAFTFGYAEHAELLEAAGAEVVPVDPLLHDRVPAGTTGLVIGGGFPEVYAAQLSANASLREDVGALAGRGGPIAAECAGLTYLARSLDGVPMCGVLNTEAAMTPRLTLGYRAAVATVDSVLAPAGTRVRGHEFHRTVATPPAGTHAAWQWSAAGPEGFVTRSVHASYLHLHWAGSPQLAERFVAACAAALVPA</sequence>
<feature type="domain" description="CobQ/CobB/MinD/ParA nucleotide binding" evidence="8">
    <location>
        <begin position="7"/>
        <end position="193"/>
    </location>
</feature>
<keyword evidence="5 7" id="KW-0460">Magnesium</keyword>
<dbReference type="EC" id="6.3.5.9" evidence="7"/>
<dbReference type="InterPro" id="IPR029062">
    <property type="entry name" value="Class_I_gatase-like"/>
</dbReference>
<comment type="catalytic activity">
    <reaction evidence="7">
        <text>hydrogenobyrinate + 2 L-glutamine + 2 ATP + 2 H2O = hydrogenobyrinate a,c-diamide + 2 L-glutamate + 2 ADP + 2 phosphate + 2 H(+)</text>
        <dbReference type="Rhea" id="RHEA:12544"/>
        <dbReference type="ChEBI" id="CHEBI:15377"/>
        <dbReference type="ChEBI" id="CHEBI:15378"/>
        <dbReference type="ChEBI" id="CHEBI:29985"/>
        <dbReference type="ChEBI" id="CHEBI:30616"/>
        <dbReference type="ChEBI" id="CHEBI:43474"/>
        <dbReference type="ChEBI" id="CHEBI:58359"/>
        <dbReference type="ChEBI" id="CHEBI:77873"/>
        <dbReference type="ChEBI" id="CHEBI:77874"/>
        <dbReference type="ChEBI" id="CHEBI:456216"/>
        <dbReference type="EC" id="6.3.5.9"/>
    </reaction>
</comment>
<dbReference type="GO" id="GO:0043802">
    <property type="term" value="F:hydrogenobyrinic acid a,c-diamide synthase (glutamine-hydrolysing) activity"/>
    <property type="evidence" value="ECO:0007669"/>
    <property type="project" value="UniProtKB-UniRule"/>
</dbReference>
<comment type="similarity">
    <text evidence="7">Belongs to the CobB/CbiA family.</text>
</comment>
<dbReference type="Gene3D" id="3.40.50.300">
    <property type="entry name" value="P-loop containing nucleotide triphosphate hydrolases"/>
    <property type="match status" value="1"/>
</dbReference>
<evidence type="ECO:0000256" key="5">
    <source>
        <dbReference type="ARBA" id="ARBA00022842"/>
    </source>
</evidence>
<evidence type="ECO:0000256" key="3">
    <source>
        <dbReference type="ARBA" id="ARBA00022741"/>
    </source>
</evidence>
<protein>
    <recommendedName>
        <fullName evidence="7">Hydrogenobyrinate a,c-diamide synthase</fullName>
        <ecNumber evidence="7">6.3.5.9</ecNumber>
    </recommendedName>
    <alternativeName>
        <fullName evidence="7">Hydrogenobyrinic acid a,c-diamide synthase</fullName>
    </alternativeName>
</protein>
<comment type="domain">
    <text evidence="7">Comprises of two domains. The C-terminal domain contains the binding site for glutamine and catalyzes the hydrolysis of this substrate to glutamate and ammonia. The N-terminal domain is anticipated to bind ATP and hydrogenobyrinate and catalyzes the ultimate synthesis of the diamide product. The ammonia produced via the glutaminase domain is probably translocated to the adjacent domain via a molecular tunnel, where it reacts with an activated intermediate.</text>
</comment>
<dbReference type="GO" id="GO:0005524">
    <property type="term" value="F:ATP binding"/>
    <property type="evidence" value="ECO:0007669"/>
    <property type="project" value="UniProtKB-UniRule"/>
</dbReference>
<comment type="pathway">
    <text evidence="7">Cofactor biosynthesis; adenosylcobalamin biosynthesis; cob(II)yrinate a,c-diamide from precorrin-2 (aerobic route): step 9/10.</text>
</comment>
<dbReference type="PROSITE" id="PS51274">
    <property type="entry name" value="GATASE_COBBQ"/>
    <property type="match status" value="1"/>
</dbReference>
<dbReference type="HAMAP" id="MF_00027">
    <property type="entry name" value="CobB_CbiA"/>
    <property type="match status" value="1"/>
</dbReference>
<comment type="cofactor">
    <cofactor evidence="1 7">
        <name>Mg(2+)</name>
        <dbReference type="ChEBI" id="CHEBI:18420"/>
    </cofactor>
</comment>
<keyword evidence="11" id="KW-1185">Reference proteome</keyword>
<comment type="caution">
    <text evidence="10">The sequence shown here is derived from an EMBL/GenBank/DDBJ whole genome shotgun (WGS) entry which is preliminary data.</text>
</comment>
<keyword evidence="2 7" id="KW-0436">Ligase</keyword>
<evidence type="ECO:0000313" key="10">
    <source>
        <dbReference type="EMBL" id="NYJ05996.1"/>
    </source>
</evidence>
<dbReference type="InterPro" id="IPR011698">
    <property type="entry name" value="GATase_3"/>
</dbReference>
<dbReference type="Pfam" id="PF07685">
    <property type="entry name" value="GATase_3"/>
    <property type="match status" value="1"/>
</dbReference>
<keyword evidence="4 7" id="KW-0067">ATP-binding</keyword>
<dbReference type="RefSeq" id="WP_179716808.1">
    <property type="nucleotide sequence ID" value="NZ_JACBZT010000001.1"/>
</dbReference>
<gene>
    <name evidence="7" type="primary">cobB</name>
    <name evidence="10" type="ORF">GGQ55_002274</name>
</gene>
<keyword evidence="3 7" id="KW-0547">Nucleotide-binding</keyword>
<proteinExistence type="inferred from homology"/>
<dbReference type="Pfam" id="PF01656">
    <property type="entry name" value="CbiA"/>
    <property type="match status" value="1"/>
</dbReference>
<feature type="site" description="Increases nucleophilicity of active site Cys" evidence="7">
    <location>
        <position position="430"/>
    </location>
</feature>
<dbReference type="InterPro" id="IPR002586">
    <property type="entry name" value="CobQ/CobB/MinD/ParA_Nub-bd_dom"/>
</dbReference>
<organism evidence="10 11">
    <name type="scientific">Petropleomorpha daqingensis</name>
    <dbReference type="NCBI Taxonomy" id="2026353"/>
    <lineage>
        <taxon>Bacteria</taxon>
        <taxon>Bacillati</taxon>
        <taxon>Actinomycetota</taxon>
        <taxon>Actinomycetes</taxon>
        <taxon>Geodermatophilales</taxon>
        <taxon>Geodermatophilaceae</taxon>
        <taxon>Petropleomorpha</taxon>
    </lineage>
</organism>
<dbReference type="PANTHER" id="PTHR43873">
    <property type="entry name" value="COBYRINATE A,C-DIAMIDE SYNTHASE"/>
    <property type="match status" value="1"/>
</dbReference>
<name>A0A853CFN6_9ACTN</name>
<dbReference type="Proteomes" id="UP000541969">
    <property type="component" value="Unassembled WGS sequence"/>
</dbReference>
<dbReference type="AlphaFoldDB" id="A0A853CFN6"/>
<dbReference type="NCBIfam" id="TIGR00379">
    <property type="entry name" value="cobB"/>
    <property type="match status" value="1"/>
</dbReference>
<evidence type="ECO:0000256" key="2">
    <source>
        <dbReference type="ARBA" id="ARBA00022598"/>
    </source>
</evidence>
<reference evidence="10 11" key="1">
    <citation type="submission" date="2020-07" db="EMBL/GenBank/DDBJ databases">
        <title>Sequencing the genomes of 1000 actinobacteria strains.</title>
        <authorList>
            <person name="Klenk H.-P."/>
        </authorList>
    </citation>
    <scope>NUCLEOTIDE SEQUENCE [LARGE SCALE GENOMIC DNA]</scope>
    <source>
        <strain evidence="10 11">DSM 104001</strain>
    </source>
</reference>
<dbReference type="EMBL" id="JACBZT010000001">
    <property type="protein sequence ID" value="NYJ05996.1"/>
    <property type="molecule type" value="Genomic_DNA"/>
</dbReference>
<dbReference type="SUPFAM" id="SSF52540">
    <property type="entry name" value="P-loop containing nucleoside triphosphate hydrolases"/>
    <property type="match status" value="1"/>
</dbReference>
<keyword evidence="6 7" id="KW-0315">Glutamine amidotransferase</keyword>
<dbReference type="UniPathway" id="UPA00148">
    <property type="reaction ID" value="UER00220"/>
</dbReference>
<dbReference type="PANTHER" id="PTHR43873:SF1">
    <property type="entry name" value="COBYRINATE A,C-DIAMIDE SYNTHASE"/>
    <property type="match status" value="1"/>
</dbReference>
<comment type="function">
    <text evidence="7">Catalyzes the ATP-dependent amidation of the two carboxylate groups at positions a and c of hydrogenobyrinate, using either L-glutamine or ammonia as the nitrogen source.</text>
</comment>
<evidence type="ECO:0000313" key="11">
    <source>
        <dbReference type="Proteomes" id="UP000541969"/>
    </source>
</evidence>
<dbReference type="GO" id="GO:0042242">
    <property type="term" value="F:cobyrinic acid a,c-diamide synthase activity"/>
    <property type="evidence" value="ECO:0007669"/>
    <property type="project" value="InterPro"/>
</dbReference>
<comment type="miscellaneous">
    <text evidence="7">The a and c carboxylates of hydrogenobyrinate are activated for nucleophilic attack via formation of a phosphorylated intermediate by ATP. CobB catalyzes first the amidation of the c-carboxylate, and then that of the a-carboxylate.</text>
</comment>